<reference evidence="7" key="3">
    <citation type="submission" date="2022-06" db="UniProtKB">
        <authorList>
            <consortium name="EnsemblMetazoa"/>
        </authorList>
    </citation>
    <scope>IDENTIFICATION</scope>
</reference>
<keyword evidence="8" id="KW-1185">Reference proteome</keyword>
<organism evidence="6">
    <name type="scientific">Sarcoptes scabiei</name>
    <name type="common">Itch mite</name>
    <name type="synonym">Acarus scabiei</name>
    <dbReference type="NCBI Taxonomy" id="52283"/>
    <lineage>
        <taxon>Eukaryota</taxon>
        <taxon>Metazoa</taxon>
        <taxon>Ecdysozoa</taxon>
        <taxon>Arthropoda</taxon>
        <taxon>Chelicerata</taxon>
        <taxon>Arachnida</taxon>
        <taxon>Acari</taxon>
        <taxon>Acariformes</taxon>
        <taxon>Sarcoptiformes</taxon>
        <taxon>Astigmata</taxon>
        <taxon>Psoroptidia</taxon>
        <taxon>Sarcoptoidea</taxon>
        <taxon>Sarcoptidae</taxon>
        <taxon>Sarcoptinae</taxon>
        <taxon>Sarcoptes</taxon>
    </lineage>
</organism>
<evidence type="ECO:0000313" key="7">
    <source>
        <dbReference type="EnsemblMetazoa" id="KAF7490777.1"/>
    </source>
</evidence>
<evidence type="ECO:0000313" key="6">
    <source>
        <dbReference type="EMBL" id="KAF7490777.1"/>
    </source>
</evidence>
<dbReference type="InterPro" id="IPR000215">
    <property type="entry name" value="Serpin_fam"/>
</dbReference>
<dbReference type="CDD" id="cd19594">
    <property type="entry name" value="serpin_crustaceans_chelicerates_insects"/>
    <property type="match status" value="1"/>
</dbReference>
<evidence type="ECO:0000256" key="1">
    <source>
        <dbReference type="ARBA" id="ARBA00022690"/>
    </source>
</evidence>
<feature type="domain" description="Serpin" evidence="5">
    <location>
        <begin position="116"/>
        <end position="490"/>
    </location>
</feature>
<reference evidence="8" key="1">
    <citation type="journal article" date="2020" name="PLoS Negl. Trop. Dis.">
        <title>High-quality nuclear genome for Sarcoptes scabiei-A critical resource for a neglected parasite.</title>
        <authorList>
            <person name="Korhonen P.K."/>
            <person name="Gasser R.B."/>
            <person name="Ma G."/>
            <person name="Wang T."/>
            <person name="Stroehlein A.J."/>
            <person name="Young N.D."/>
            <person name="Ang C.S."/>
            <person name="Fernando D.D."/>
            <person name="Lu H.C."/>
            <person name="Taylor S."/>
            <person name="Reynolds S.L."/>
            <person name="Mofiz E."/>
            <person name="Najaraj S.H."/>
            <person name="Gowda H."/>
            <person name="Madugundu A."/>
            <person name="Renuse S."/>
            <person name="Holt D."/>
            <person name="Pandey A."/>
            <person name="Papenfuss A.T."/>
            <person name="Fischer K."/>
        </authorList>
    </citation>
    <scope>NUCLEOTIDE SEQUENCE [LARGE SCALE GENOMIC DNA]</scope>
</reference>
<dbReference type="GO" id="GO:0005615">
    <property type="term" value="C:extracellular space"/>
    <property type="evidence" value="ECO:0007669"/>
    <property type="project" value="InterPro"/>
</dbReference>
<accession>A0A834R821</accession>
<dbReference type="Proteomes" id="UP000070412">
    <property type="component" value="Unassembled WGS sequence"/>
</dbReference>
<gene>
    <name evidence="6" type="ORF">SSS_2327</name>
</gene>
<evidence type="ECO:0000256" key="3">
    <source>
        <dbReference type="RuleBase" id="RU000411"/>
    </source>
</evidence>
<keyword evidence="2" id="KW-0722">Serine protease inhibitor</keyword>
<name>A0A834R821_SARSC</name>
<dbReference type="InterPro" id="IPR036186">
    <property type="entry name" value="Serpin_sf"/>
</dbReference>
<dbReference type="Gene3D" id="3.30.497.10">
    <property type="entry name" value="Antithrombin, subunit I, domain 2"/>
    <property type="match status" value="1"/>
</dbReference>
<reference evidence="6" key="2">
    <citation type="submission" date="2020-01" db="EMBL/GenBank/DDBJ databases">
        <authorList>
            <person name="Korhonen P.K.K."/>
            <person name="Guangxu M.G."/>
            <person name="Wang T.W."/>
            <person name="Stroehlein A.J.S."/>
            <person name="Young N.D."/>
            <person name="Ang C.-S.A."/>
            <person name="Fernando D.W.F."/>
            <person name="Lu H.L."/>
            <person name="Taylor S.T."/>
            <person name="Ehtesham M.E.M."/>
            <person name="Najaraj S.H.N."/>
            <person name="Harsha G.H.G."/>
            <person name="Madugundu A.M."/>
            <person name="Renuse S.R."/>
            <person name="Holt D.H."/>
            <person name="Pandey A.P."/>
            <person name="Papenfuss A.P."/>
            <person name="Gasser R.B.G."/>
            <person name="Fischer K.F."/>
        </authorList>
    </citation>
    <scope>NUCLEOTIDE SEQUENCE</scope>
    <source>
        <strain evidence="6">SSS_KF_BRIS2020</strain>
    </source>
</reference>
<dbReference type="InterPro" id="IPR023795">
    <property type="entry name" value="Serpin_CS"/>
</dbReference>
<feature type="signal peptide" evidence="4">
    <location>
        <begin position="1"/>
        <end position="29"/>
    </location>
</feature>
<dbReference type="OrthoDB" id="9440847at2759"/>
<dbReference type="EMBL" id="WVUK01000062">
    <property type="protein sequence ID" value="KAF7490777.1"/>
    <property type="molecule type" value="Genomic_DNA"/>
</dbReference>
<dbReference type="SMART" id="SM00093">
    <property type="entry name" value="SERPIN"/>
    <property type="match status" value="1"/>
</dbReference>
<protein>
    <submittedName>
        <fullName evidence="6">Serpin B9</fullName>
    </submittedName>
</protein>
<comment type="similarity">
    <text evidence="3">Belongs to the serpin family.</text>
</comment>
<proteinExistence type="inferred from homology"/>
<dbReference type="Gene3D" id="2.30.39.10">
    <property type="entry name" value="Alpha-1-antitrypsin, domain 1"/>
    <property type="match status" value="1"/>
</dbReference>
<dbReference type="AlphaFoldDB" id="A0A834R821"/>
<dbReference type="EnsemblMetazoa" id="SSS_2327s_mrna">
    <property type="protein sequence ID" value="KAF7490777.1"/>
    <property type="gene ID" value="SSS_2327"/>
</dbReference>
<sequence length="498" mass="56939">MFCRLRIIMHKRSILILILLSICSAIVHCKPQHHSQSHQQPVLASDPNEDPLKALNLLQQQKQFTEHFFQQNNEKLNLLGGQEIIKCFDVNFTSNVLNNIDHISKIMIDGSRHFGLRLFQILNLFEPKTSSPGLVYSPISVWSTLILTYLGSDGVTEQELSQKLKLNQLPKPLVALAYRSLKWWKDFNVLKLMQNHTDATQVCSANKLYINDHLLVKDCFRTIFGDEIEMKSFSSRPQESLSEINDWVRVQTQGHIPNLLGPESISSNTNIVMINAVYFKSFWAQQFDSSKTKKQRFYVSMNEELEADMMTMDSVSVMYGISEELRASAVEIPYSNPDYSFLIILPDITRSLDSMIRTLTWNKIQLLLQNMYDDEVKLMIPKFRSEQEFELAGPLFSLGIKKLFDPRYANLNSIFMNSNNSRVALDSVIHKSFISVDEEGTEAAAATAVIFARSGRPAFPTEFIADRPFLYIIRDVSSNQLLFIGTVRRPYASQAIVA</sequence>
<dbReference type="PANTHER" id="PTHR11461">
    <property type="entry name" value="SERINE PROTEASE INHIBITOR, SERPIN"/>
    <property type="match status" value="1"/>
</dbReference>
<dbReference type="InterPro" id="IPR023796">
    <property type="entry name" value="Serpin_dom"/>
</dbReference>
<dbReference type="GO" id="GO:0004867">
    <property type="term" value="F:serine-type endopeptidase inhibitor activity"/>
    <property type="evidence" value="ECO:0007669"/>
    <property type="project" value="UniProtKB-KW"/>
</dbReference>
<dbReference type="Pfam" id="PF00079">
    <property type="entry name" value="Serpin"/>
    <property type="match status" value="1"/>
</dbReference>
<dbReference type="InterPro" id="IPR042185">
    <property type="entry name" value="Serpin_sf_2"/>
</dbReference>
<evidence type="ECO:0000259" key="5">
    <source>
        <dbReference type="SMART" id="SM00093"/>
    </source>
</evidence>
<dbReference type="PROSITE" id="PS00284">
    <property type="entry name" value="SERPIN"/>
    <property type="match status" value="1"/>
</dbReference>
<evidence type="ECO:0000313" key="8">
    <source>
        <dbReference type="Proteomes" id="UP000070412"/>
    </source>
</evidence>
<feature type="chain" id="PRO_5038259225" evidence="4">
    <location>
        <begin position="30"/>
        <end position="498"/>
    </location>
</feature>
<evidence type="ECO:0000256" key="4">
    <source>
        <dbReference type="SAM" id="SignalP"/>
    </source>
</evidence>
<dbReference type="SUPFAM" id="SSF56574">
    <property type="entry name" value="Serpins"/>
    <property type="match status" value="1"/>
</dbReference>
<keyword evidence="1" id="KW-0646">Protease inhibitor</keyword>
<dbReference type="PANTHER" id="PTHR11461:SF278">
    <property type="entry name" value="SERINE PROTEASE INHIBITOR 88EA"/>
    <property type="match status" value="1"/>
</dbReference>
<dbReference type="InterPro" id="IPR042178">
    <property type="entry name" value="Serpin_sf_1"/>
</dbReference>
<evidence type="ECO:0000256" key="2">
    <source>
        <dbReference type="ARBA" id="ARBA00022900"/>
    </source>
</evidence>
<keyword evidence="4" id="KW-0732">Signal</keyword>